<dbReference type="SUPFAM" id="SSF47576">
    <property type="entry name" value="Calponin-homology domain, CH-domain"/>
    <property type="match status" value="1"/>
</dbReference>
<proteinExistence type="inferred from homology"/>
<evidence type="ECO:0000259" key="8">
    <source>
        <dbReference type="PROSITE" id="PS50021"/>
    </source>
</evidence>
<evidence type="ECO:0000256" key="2">
    <source>
        <dbReference type="ARBA" id="ARBA00005666"/>
    </source>
</evidence>
<dbReference type="PANTHER" id="PTHR12114">
    <property type="entry name" value="PARVIN"/>
    <property type="match status" value="1"/>
</dbReference>
<dbReference type="STRING" id="1754190.A0A1Y2AJ51"/>
<keyword evidence="4" id="KW-0677">Repeat</keyword>
<comment type="similarity">
    <text evidence="2">Belongs to the parvin family.</text>
</comment>
<dbReference type="Proteomes" id="UP000193920">
    <property type="component" value="Unassembled WGS sequence"/>
</dbReference>
<dbReference type="OrthoDB" id="2099265at2759"/>
<gene>
    <name evidence="9" type="ORF">LY90DRAFT_707101</name>
</gene>
<reference evidence="9 10" key="1">
    <citation type="submission" date="2016-08" db="EMBL/GenBank/DDBJ databases">
        <title>A Parts List for Fungal Cellulosomes Revealed by Comparative Genomics.</title>
        <authorList>
            <consortium name="DOE Joint Genome Institute"/>
            <person name="Haitjema C.H."/>
            <person name="Gilmore S.P."/>
            <person name="Henske J.K."/>
            <person name="Solomon K.V."/>
            <person name="De Groot R."/>
            <person name="Kuo A."/>
            <person name="Mondo S.J."/>
            <person name="Salamov A.A."/>
            <person name="Labutti K."/>
            <person name="Zhao Z."/>
            <person name="Chiniquy J."/>
            <person name="Barry K."/>
            <person name="Brewer H.M."/>
            <person name="Purvine S.O."/>
            <person name="Wright A.T."/>
            <person name="Boxma B."/>
            <person name="Van Alen T."/>
            <person name="Hackstein J.H."/>
            <person name="Baker S.E."/>
            <person name="Grigoriev I.V."/>
            <person name="O'Malley M.A."/>
        </authorList>
    </citation>
    <scope>NUCLEOTIDE SEQUENCE [LARGE SCALE GENOMIC DNA]</scope>
    <source>
        <strain evidence="9 10">G1</strain>
    </source>
</reference>
<name>A0A1Y2AJ51_9FUNG</name>
<dbReference type="GO" id="GO:0015629">
    <property type="term" value="C:actin cytoskeleton"/>
    <property type="evidence" value="ECO:0007669"/>
    <property type="project" value="TreeGrafter"/>
</dbReference>
<dbReference type="GO" id="GO:0030036">
    <property type="term" value="P:actin cytoskeleton organization"/>
    <property type="evidence" value="ECO:0007669"/>
    <property type="project" value="InterPro"/>
</dbReference>
<evidence type="ECO:0000256" key="4">
    <source>
        <dbReference type="ARBA" id="ARBA00022737"/>
    </source>
</evidence>
<sequence>MNLGVKENRTSPKKEFQLHASSKNDFNVKTIIKSLTAWVNQTLQKQHLVVRDLVYDMADGQILAAFIETITQDTIEDILPASTEKNKLANIKRCIQFVVEKFKMEPDPARWTAEGIVQKDIASILALLVDISHFSSCPFTIPSNVTIAIVHQDKIQSGVKNKTTLHNISGDESQYCSGKGLIDVGPDYDKNSAPEEDDVFDDMEANKEKIAEITELLIDFCNKYLQLMNVQVSKIEDFSSGVYIIWLIGLIKNIYIPTYNYVENPETLNQKRDNVSLGILLLEKLGINCSKIKPQDIAKGEIKSTLRCLYVLNSLEELDDNQPED</sequence>
<dbReference type="GO" id="GO:0005737">
    <property type="term" value="C:cytoplasm"/>
    <property type="evidence" value="ECO:0007669"/>
    <property type="project" value="TreeGrafter"/>
</dbReference>
<dbReference type="PROSITE" id="PS50021">
    <property type="entry name" value="CH"/>
    <property type="match status" value="2"/>
</dbReference>
<comment type="subcellular location">
    <subcellularLocation>
        <location evidence="1">Cytoplasm</location>
        <location evidence="1">Cytoskeleton</location>
    </subcellularLocation>
</comment>
<dbReference type="AlphaFoldDB" id="A0A1Y2AJ51"/>
<keyword evidence="6" id="KW-0009">Actin-binding</keyword>
<keyword evidence="3" id="KW-0963">Cytoplasm</keyword>
<keyword evidence="5" id="KW-0130">Cell adhesion</keyword>
<dbReference type="InterPro" id="IPR028433">
    <property type="entry name" value="Parvin"/>
</dbReference>
<feature type="domain" description="Calponin-homology (CH)" evidence="8">
    <location>
        <begin position="29"/>
        <end position="136"/>
    </location>
</feature>
<dbReference type="InterPro" id="IPR001715">
    <property type="entry name" value="CH_dom"/>
</dbReference>
<dbReference type="Pfam" id="PF00307">
    <property type="entry name" value="CH"/>
    <property type="match status" value="1"/>
</dbReference>
<organism evidence="9 10">
    <name type="scientific">Neocallimastix californiae</name>
    <dbReference type="NCBI Taxonomy" id="1754190"/>
    <lineage>
        <taxon>Eukaryota</taxon>
        <taxon>Fungi</taxon>
        <taxon>Fungi incertae sedis</taxon>
        <taxon>Chytridiomycota</taxon>
        <taxon>Chytridiomycota incertae sedis</taxon>
        <taxon>Neocallimastigomycetes</taxon>
        <taxon>Neocallimastigales</taxon>
        <taxon>Neocallimastigaceae</taxon>
        <taxon>Neocallimastix</taxon>
    </lineage>
</organism>
<keyword evidence="7" id="KW-0206">Cytoskeleton</keyword>
<dbReference type="GO" id="GO:0003779">
    <property type="term" value="F:actin binding"/>
    <property type="evidence" value="ECO:0007669"/>
    <property type="project" value="UniProtKB-KW"/>
</dbReference>
<dbReference type="GO" id="GO:0007155">
    <property type="term" value="P:cell adhesion"/>
    <property type="evidence" value="ECO:0007669"/>
    <property type="project" value="UniProtKB-KW"/>
</dbReference>
<dbReference type="SMART" id="SM00033">
    <property type="entry name" value="CH"/>
    <property type="match status" value="2"/>
</dbReference>
<feature type="domain" description="Calponin-homology (CH)" evidence="8">
    <location>
        <begin position="211"/>
        <end position="317"/>
    </location>
</feature>
<dbReference type="InterPro" id="IPR036872">
    <property type="entry name" value="CH_dom_sf"/>
</dbReference>
<evidence type="ECO:0000256" key="3">
    <source>
        <dbReference type="ARBA" id="ARBA00022490"/>
    </source>
</evidence>
<accession>A0A1Y2AJ51</accession>
<evidence type="ECO:0000256" key="5">
    <source>
        <dbReference type="ARBA" id="ARBA00022889"/>
    </source>
</evidence>
<dbReference type="Gene3D" id="1.10.418.10">
    <property type="entry name" value="Calponin-like domain"/>
    <property type="match status" value="2"/>
</dbReference>
<evidence type="ECO:0000256" key="1">
    <source>
        <dbReference type="ARBA" id="ARBA00004245"/>
    </source>
</evidence>
<evidence type="ECO:0000313" key="9">
    <source>
        <dbReference type="EMBL" id="ORY22599.1"/>
    </source>
</evidence>
<keyword evidence="10" id="KW-1185">Reference proteome</keyword>
<evidence type="ECO:0000313" key="10">
    <source>
        <dbReference type="Proteomes" id="UP000193920"/>
    </source>
</evidence>
<dbReference type="PANTHER" id="PTHR12114:SF4">
    <property type="entry name" value="GH23568P"/>
    <property type="match status" value="1"/>
</dbReference>
<evidence type="ECO:0000256" key="6">
    <source>
        <dbReference type="ARBA" id="ARBA00023203"/>
    </source>
</evidence>
<evidence type="ECO:0000256" key="7">
    <source>
        <dbReference type="ARBA" id="ARBA00023212"/>
    </source>
</evidence>
<dbReference type="EMBL" id="MCOG01000245">
    <property type="protein sequence ID" value="ORY22599.1"/>
    <property type="molecule type" value="Genomic_DNA"/>
</dbReference>
<protein>
    <recommendedName>
        <fullName evidence="8">Calponin-homology (CH) domain-containing protein</fullName>
    </recommendedName>
</protein>
<comment type="caution">
    <text evidence="9">The sequence shown here is derived from an EMBL/GenBank/DDBJ whole genome shotgun (WGS) entry which is preliminary data.</text>
</comment>